<organism evidence="2 3">
    <name type="scientific">Streptomyces anulatus</name>
    <name type="common">Streptomyces chrysomallus</name>
    <dbReference type="NCBI Taxonomy" id="1892"/>
    <lineage>
        <taxon>Bacteria</taxon>
        <taxon>Bacillati</taxon>
        <taxon>Actinomycetota</taxon>
        <taxon>Actinomycetes</taxon>
        <taxon>Kitasatosporales</taxon>
        <taxon>Streptomycetaceae</taxon>
        <taxon>Streptomyces</taxon>
    </lineage>
</organism>
<name>A0ABZ1ZSU1_STRAQ</name>
<proteinExistence type="predicted"/>
<dbReference type="Pfam" id="PF01526">
    <property type="entry name" value="DDE_Tnp_Tn3"/>
    <property type="match status" value="1"/>
</dbReference>
<dbReference type="RefSeq" id="WP_329359871.1">
    <property type="nucleotide sequence ID" value="NZ_CP109490.1"/>
</dbReference>
<evidence type="ECO:0000259" key="1">
    <source>
        <dbReference type="Pfam" id="PF01526"/>
    </source>
</evidence>
<dbReference type="EMBL" id="CP109491">
    <property type="protein sequence ID" value="WUX41829.1"/>
    <property type="molecule type" value="Genomic_DNA"/>
</dbReference>
<evidence type="ECO:0000313" key="2">
    <source>
        <dbReference type="EMBL" id="WUX41829.1"/>
    </source>
</evidence>
<dbReference type="Proteomes" id="UP001431926">
    <property type="component" value="Chromosome"/>
</dbReference>
<evidence type="ECO:0000313" key="3">
    <source>
        <dbReference type="Proteomes" id="UP001431926"/>
    </source>
</evidence>
<sequence>MTGDVVDRHAQLDLSRAWGNGTTAAADGTHMDTYLDNLFAETSVGWCRARRRRRRT</sequence>
<reference evidence="2" key="1">
    <citation type="submission" date="2022-10" db="EMBL/GenBank/DDBJ databases">
        <title>The complete genomes of actinobacterial strains from the NBC collection.</title>
        <authorList>
            <person name="Joergensen T.S."/>
            <person name="Alvarez Arevalo M."/>
            <person name="Sterndorff E.B."/>
            <person name="Faurdal D."/>
            <person name="Vuksanovic O."/>
            <person name="Mourched A.-S."/>
            <person name="Charusanti P."/>
            <person name="Shaw S."/>
            <person name="Blin K."/>
            <person name="Weber T."/>
        </authorList>
    </citation>
    <scope>NUCLEOTIDE SEQUENCE</scope>
    <source>
        <strain evidence="2">NBC_01436</strain>
    </source>
</reference>
<dbReference type="InterPro" id="IPR002513">
    <property type="entry name" value="Tn3_Tnp_DDE_dom"/>
</dbReference>
<accession>A0ABZ1ZSU1</accession>
<keyword evidence="3" id="KW-1185">Reference proteome</keyword>
<feature type="domain" description="Tn3 transposase DDE" evidence="1">
    <location>
        <begin position="4"/>
        <end position="44"/>
    </location>
</feature>
<gene>
    <name evidence="2" type="ORF">OG367_38900</name>
</gene>
<protein>
    <submittedName>
        <fullName evidence="2">Transposase</fullName>
    </submittedName>
</protein>